<feature type="domain" description="SH3" evidence="8">
    <location>
        <begin position="4"/>
        <end position="66"/>
    </location>
</feature>
<evidence type="ECO:0000256" key="1">
    <source>
        <dbReference type="ARBA" id="ARBA00004156"/>
    </source>
</evidence>
<evidence type="ECO:0000256" key="5">
    <source>
        <dbReference type="ARBA" id="ARBA00023329"/>
    </source>
</evidence>
<evidence type="ECO:0000259" key="9">
    <source>
        <dbReference type="PROSITE" id="PS50195"/>
    </source>
</evidence>
<dbReference type="Gene3D" id="2.30.30.40">
    <property type="entry name" value="SH3 Domains"/>
    <property type="match status" value="1"/>
</dbReference>
<dbReference type="GO" id="GO:0030659">
    <property type="term" value="C:cytoplasmic vesicle membrane"/>
    <property type="evidence" value="ECO:0007669"/>
    <property type="project" value="UniProtKB-SubCell"/>
</dbReference>
<dbReference type="SMART" id="SM00312">
    <property type="entry name" value="PX"/>
    <property type="match status" value="1"/>
</dbReference>
<evidence type="ECO:0000256" key="3">
    <source>
        <dbReference type="ARBA" id="ARBA00022443"/>
    </source>
</evidence>
<dbReference type="PROSITE" id="PS50195">
    <property type="entry name" value="PX"/>
    <property type="match status" value="1"/>
</dbReference>
<dbReference type="OrthoDB" id="10254720at2759"/>
<accession>A0A443SLK2</accession>
<evidence type="ECO:0000256" key="6">
    <source>
        <dbReference type="PROSITE-ProRule" id="PRU00192"/>
    </source>
</evidence>
<reference evidence="10 11" key="1">
    <citation type="journal article" date="2018" name="Gigascience">
        <title>Genomes of trombidid mites reveal novel predicted allergens and laterally-transferred genes associated with secondary metabolism.</title>
        <authorList>
            <person name="Dong X."/>
            <person name="Chaisiri K."/>
            <person name="Xia D."/>
            <person name="Armstrong S.D."/>
            <person name="Fang Y."/>
            <person name="Donnelly M.J."/>
            <person name="Kadowaki T."/>
            <person name="McGarry J.W."/>
            <person name="Darby A.C."/>
            <person name="Makepeace B.L."/>
        </authorList>
    </citation>
    <scope>NUCLEOTIDE SEQUENCE [LARGE SCALE GENOMIC DNA]</scope>
    <source>
        <strain evidence="10">UoL-UT</strain>
    </source>
</reference>
<dbReference type="InterPro" id="IPR001452">
    <property type="entry name" value="SH3_domain"/>
</dbReference>
<feature type="compositionally biased region" description="Pro residues" evidence="7">
    <location>
        <begin position="70"/>
        <end position="81"/>
    </location>
</feature>
<keyword evidence="11" id="KW-1185">Reference proteome</keyword>
<dbReference type="VEuPathDB" id="VectorBase:LDEU003628"/>
<feature type="domain" description="PX" evidence="9">
    <location>
        <begin position="195"/>
        <end position="305"/>
    </location>
</feature>
<dbReference type="GO" id="GO:0016197">
    <property type="term" value="P:endosomal transport"/>
    <property type="evidence" value="ECO:0007669"/>
    <property type="project" value="TreeGrafter"/>
</dbReference>
<dbReference type="STRING" id="299467.A0A443SLK2"/>
<proteinExistence type="inferred from homology"/>
<comment type="similarity">
    <text evidence="2">Belongs to the sorting nexin family.</text>
</comment>
<dbReference type="Proteomes" id="UP000288716">
    <property type="component" value="Unassembled WGS sequence"/>
</dbReference>
<dbReference type="CDD" id="cd07626">
    <property type="entry name" value="BAR_SNX9_like"/>
    <property type="match status" value="1"/>
</dbReference>
<keyword evidence="5" id="KW-0968">Cytoplasmic vesicle</keyword>
<comment type="subcellular location">
    <subcellularLocation>
        <location evidence="1">Cytoplasmic vesicle membrane</location>
    </subcellularLocation>
</comment>
<evidence type="ECO:0000256" key="4">
    <source>
        <dbReference type="ARBA" id="ARBA00023136"/>
    </source>
</evidence>
<feature type="compositionally biased region" description="Acidic residues" evidence="7">
    <location>
        <begin position="84"/>
        <end position="102"/>
    </location>
</feature>
<feature type="compositionally biased region" description="Polar residues" evidence="7">
    <location>
        <begin position="103"/>
        <end position="124"/>
    </location>
</feature>
<dbReference type="CDD" id="cd11763">
    <property type="entry name" value="SH3_SNX9_like"/>
    <property type="match status" value="1"/>
</dbReference>
<feature type="region of interest" description="Disordered" evidence="7">
    <location>
        <begin position="66"/>
        <end position="124"/>
    </location>
</feature>
<keyword evidence="3 6" id="KW-0728">SH3 domain</keyword>
<sequence>MSSNTELRVKVLYDFQSQPGSGELTIQTDEILTVTRQDVGEGWWEGLNSKGESGLFPAGYVETISSMPVPSFPPPLPPPRQPEADNDDDIAWGDDDWDDDDSQTSAAPSELPQQNSHSMYTSTGVHSTISLPSATQAKQQSVRKSYNRFSTFVKSGGEDYILGTKNKSVSSDNCVYIVQDSNGDFCWAANSDREYTIHIASPEKESKLKGLKSFIAYKLTPSFNNLQVSRRYKHFDWLHGRLEEKFISIPIPPLPDKQISGRYQQAFIDHRMIQLQMWVNRITRHPVLSQCDVWMHFITCTADEKRWKTGKRRAERDEFVGASFYFSIQPPNIALEVTAVEKQTDNFSRFALKMDDAVRNLQTVAQEECKKYSSQYKKDYSKLANAFQQLEASFAVSGQQEGELTQAFKHTSNTYEAIAKLFEDQPKHDFEPLCDVLHEYKGMLAAWPDILQIHKGALNRKKENLKLQEEGKIDASTAASVAKRADVVSFATLAEMSHFHDMRKSDFKLLMQNLLTSQIQLYQNVVSHLQEALSMYNY</sequence>
<dbReference type="InterPro" id="IPR001683">
    <property type="entry name" value="PX_dom"/>
</dbReference>
<dbReference type="GO" id="GO:0035091">
    <property type="term" value="F:phosphatidylinositol binding"/>
    <property type="evidence" value="ECO:0007669"/>
    <property type="project" value="InterPro"/>
</dbReference>
<evidence type="ECO:0000256" key="2">
    <source>
        <dbReference type="ARBA" id="ARBA00010883"/>
    </source>
</evidence>
<dbReference type="InterPro" id="IPR019497">
    <property type="entry name" value="Sorting_nexin_WASP-bd-dom"/>
</dbReference>
<organism evidence="10 11">
    <name type="scientific">Leptotrombidium deliense</name>
    <dbReference type="NCBI Taxonomy" id="299467"/>
    <lineage>
        <taxon>Eukaryota</taxon>
        <taxon>Metazoa</taxon>
        <taxon>Ecdysozoa</taxon>
        <taxon>Arthropoda</taxon>
        <taxon>Chelicerata</taxon>
        <taxon>Arachnida</taxon>
        <taxon>Acari</taxon>
        <taxon>Acariformes</taxon>
        <taxon>Trombidiformes</taxon>
        <taxon>Prostigmata</taxon>
        <taxon>Anystina</taxon>
        <taxon>Parasitengona</taxon>
        <taxon>Trombiculoidea</taxon>
        <taxon>Trombiculidae</taxon>
        <taxon>Leptotrombidium</taxon>
    </lineage>
</organism>
<dbReference type="GO" id="GO:0097320">
    <property type="term" value="P:plasma membrane tubulation"/>
    <property type="evidence" value="ECO:0007669"/>
    <property type="project" value="TreeGrafter"/>
</dbReference>
<comment type="caution">
    <text evidence="10">The sequence shown here is derived from an EMBL/GenBank/DDBJ whole genome shotgun (WGS) entry which is preliminary data.</text>
</comment>
<dbReference type="SUPFAM" id="SSF50044">
    <property type="entry name" value="SH3-domain"/>
    <property type="match status" value="1"/>
</dbReference>
<dbReference type="PANTHER" id="PTHR45827:SF1">
    <property type="entry name" value="SORTING NEXIN"/>
    <property type="match status" value="1"/>
</dbReference>
<dbReference type="SUPFAM" id="SSF64268">
    <property type="entry name" value="PX domain"/>
    <property type="match status" value="1"/>
</dbReference>
<evidence type="ECO:0000259" key="8">
    <source>
        <dbReference type="PROSITE" id="PS50002"/>
    </source>
</evidence>
<keyword evidence="4" id="KW-0472">Membrane</keyword>
<dbReference type="Pfam" id="PF10456">
    <property type="entry name" value="BAR_3_WASP_bdg"/>
    <property type="match status" value="1"/>
</dbReference>
<gene>
    <name evidence="10" type="ORF">B4U80_06764</name>
</gene>
<dbReference type="GO" id="GO:0006897">
    <property type="term" value="P:endocytosis"/>
    <property type="evidence" value="ECO:0007669"/>
    <property type="project" value="TreeGrafter"/>
</dbReference>
<dbReference type="InterPro" id="IPR027267">
    <property type="entry name" value="AH/BAR_dom_sf"/>
</dbReference>
<dbReference type="InterPro" id="IPR036028">
    <property type="entry name" value="SH3-like_dom_sf"/>
</dbReference>
<dbReference type="Pfam" id="PF14604">
    <property type="entry name" value="SH3_9"/>
    <property type="match status" value="1"/>
</dbReference>
<dbReference type="PROSITE" id="PS50002">
    <property type="entry name" value="SH3"/>
    <property type="match status" value="1"/>
</dbReference>
<dbReference type="Pfam" id="PF00787">
    <property type="entry name" value="PX"/>
    <property type="match status" value="1"/>
</dbReference>
<protein>
    <submittedName>
        <fullName evidence="10">Sorting nexin lst-4-like protein</fullName>
    </submittedName>
</protein>
<dbReference type="Gene3D" id="3.30.1520.10">
    <property type="entry name" value="Phox-like domain"/>
    <property type="match status" value="1"/>
</dbReference>
<evidence type="ECO:0000313" key="11">
    <source>
        <dbReference type="Proteomes" id="UP000288716"/>
    </source>
</evidence>
<dbReference type="FunFam" id="3.30.1520.10:FF:000004">
    <property type="entry name" value="Sorting nexin"/>
    <property type="match status" value="1"/>
</dbReference>
<dbReference type="PANTHER" id="PTHR45827">
    <property type="entry name" value="SORTING NEXIN"/>
    <property type="match status" value="1"/>
</dbReference>
<dbReference type="CDD" id="cd06862">
    <property type="entry name" value="PX_SNX9_18_like"/>
    <property type="match status" value="1"/>
</dbReference>
<evidence type="ECO:0000313" key="10">
    <source>
        <dbReference type="EMBL" id="RWS28411.1"/>
    </source>
</evidence>
<dbReference type="SMART" id="SM00326">
    <property type="entry name" value="SH3"/>
    <property type="match status" value="1"/>
</dbReference>
<name>A0A443SLK2_9ACAR</name>
<dbReference type="InterPro" id="IPR036871">
    <property type="entry name" value="PX_dom_sf"/>
</dbReference>
<dbReference type="AlphaFoldDB" id="A0A443SLK2"/>
<dbReference type="Gene3D" id="1.20.1270.60">
    <property type="entry name" value="Arfaptin homology (AH) domain/BAR domain"/>
    <property type="match status" value="1"/>
</dbReference>
<dbReference type="GO" id="GO:0005886">
    <property type="term" value="C:plasma membrane"/>
    <property type="evidence" value="ECO:0007669"/>
    <property type="project" value="TreeGrafter"/>
</dbReference>
<dbReference type="EMBL" id="NCKV01001396">
    <property type="protein sequence ID" value="RWS28411.1"/>
    <property type="molecule type" value="Genomic_DNA"/>
</dbReference>
<evidence type="ECO:0000256" key="7">
    <source>
        <dbReference type="SAM" id="MobiDB-lite"/>
    </source>
</evidence>